<name>A0A0C9T3U1_PLICR</name>
<dbReference type="Pfam" id="PF18802">
    <property type="entry name" value="CxC1"/>
    <property type="match status" value="1"/>
</dbReference>
<dbReference type="HOGENOM" id="CLU_004552_6_1_1"/>
<evidence type="ECO:0000259" key="1">
    <source>
        <dbReference type="Pfam" id="PF18802"/>
    </source>
</evidence>
<dbReference type="InterPro" id="IPR041320">
    <property type="entry name" value="CxC1"/>
</dbReference>
<evidence type="ECO:0000313" key="3">
    <source>
        <dbReference type="Proteomes" id="UP000053263"/>
    </source>
</evidence>
<feature type="non-terminal residue" evidence="2">
    <location>
        <position position="1"/>
    </location>
</feature>
<feature type="domain" description="CxC1-like cysteine cluster associated with KDZ transposases" evidence="1">
    <location>
        <begin position="41"/>
        <end position="128"/>
    </location>
</feature>
<evidence type="ECO:0000313" key="2">
    <source>
        <dbReference type="EMBL" id="KII82728.1"/>
    </source>
</evidence>
<gene>
    <name evidence="2" type="ORF">PLICRDRAFT_80582</name>
</gene>
<dbReference type="EMBL" id="KN832721">
    <property type="protein sequence ID" value="KII82728.1"/>
    <property type="molecule type" value="Genomic_DNA"/>
</dbReference>
<keyword evidence="3" id="KW-1185">Reference proteome</keyword>
<proteinExistence type="predicted"/>
<dbReference type="PANTHER" id="PTHR33096:SF1">
    <property type="entry name" value="CXC1-LIKE CYSTEINE CLUSTER ASSOCIATED WITH KDZ TRANSPOSASES DOMAIN-CONTAINING PROTEIN"/>
    <property type="match status" value="1"/>
</dbReference>
<dbReference type="Proteomes" id="UP000053263">
    <property type="component" value="Unassembled WGS sequence"/>
</dbReference>
<protein>
    <recommendedName>
        <fullName evidence="1">CxC1-like cysteine cluster associated with KDZ transposases domain-containing protein</fullName>
    </recommendedName>
</protein>
<dbReference type="PANTHER" id="PTHR33096">
    <property type="entry name" value="CXC2 DOMAIN-CONTAINING PROTEIN"/>
    <property type="match status" value="1"/>
</dbReference>
<feature type="non-terminal residue" evidence="2">
    <location>
        <position position="171"/>
    </location>
</feature>
<dbReference type="OrthoDB" id="3259803at2759"/>
<organism evidence="2 3">
    <name type="scientific">Plicaturopsis crispa FD-325 SS-3</name>
    <dbReference type="NCBI Taxonomy" id="944288"/>
    <lineage>
        <taxon>Eukaryota</taxon>
        <taxon>Fungi</taxon>
        <taxon>Dikarya</taxon>
        <taxon>Basidiomycota</taxon>
        <taxon>Agaricomycotina</taxon>
        <taxon>Agaricomycetes</taxon>
        <taxon>Agaricomycetidae</taxon>
        <taxon>Amylocorticiales</taxon>
        <taxon>Amylocorticiaceae</taxon>
        <taxon>Plicatura</taxon>
        <taxon>Plicaturopsis crispa</taxon>
    </lineage>
</organism>
<accession>A0A0C9T3U1</accession>
<reference evidence="2 3" key="1">
    <citation type="submission" date="2014-06" db="EMBL/GenBank/DDBJ databases">
        <title>Evolutionary Origins and Diversification of the Mycorrhizal Mutualists.</title>
        <authorList>
            <consortium name="DOE Joint Genome Institute"/>
            <consortium name="Mycorrhizal Genomics Consortium"/>
            <person name="Kohler A."/>
            <person name="Kuo A."/>
            <person name="Nagy L.G."/>
            <person name="Floudas D."/>
            <person name="Copeland A."/>
            <person name="Barry K.W."/>
            <person name="Cichocki N."/>
            <person name="Veneault-Fourrey C."/>
            <person name="LaButti K."/>
            <person name="Lindquist E.A."/>
            <person name="Lipzen A."/>
            <person name="Lundell T."/>
            <person name="Morin E."/>
            <person name="Murat C."/>
            <person name="Riley R."/>
            <person name="Ohm R."/>
            <person name="Sun H."/>
            <person name="Tunlid A."/>
            <person name="Henrissat B."/>
            <person name="Grigoriev I.V."/>
            <person name="Hibbett D.S."/>
            <person name="Martin F."/>
        </authorList>
    </citation>
    <scope>NUCLEOTIDE SEQUENCE [LARGE SCALE GENOMIC DNA]</scope>
    <source>
        <strain evidence="2 3">FD-325 SS-3</strain>
    </source>
</reference>
<sequence length="171" mass="19131">KKLRQWSTWANQVIPDLIDPYLELLRSTCNLAQMCQAAPVPCACGGRGGTKALNVLCVDYNSEFELSVCACRPAALQLLRRGFFPCAPIAPSLAVDIRMLEFVKTLFVRMPPNATAWCDALESFLDGRGYKLDTRDSMRRRFSNALLWYGSLVNATKSVVTTYLEESRVTL</sequence>
<dbReference type="AlphaFoldDB" id="A0A0C9T3U1"/>